<organism evidence="1 2">
    <name type="scientific">Candidatus Acidifodinimicrobium mancum</name>
    <dbReference type="NCBI Taxonomy" id="2898728"/>
    <lineage>
        <taxon>Archaea</taxon>
        <taxon>Candidatus Parvarchaeota</taxon>
        <taxon>Candidatus Acidifodinimicrobiaceae</taxon>
        <taxon>Candidatus Acidifodinimicrobium</taxon>
    </lineage>
</organism>
<comment type="caution">
    <text evidence="1">The sequence shown here is derived from an EMBL/GenBank/DDBJ whole genome shotgun (WGS) entry which is preliminary data.</text>
</comment>
<dbReference type="AlphaFoldDB" id="A0A8T3US30"/>
<reference evidence="1 2" key="1">
    <citation type="submission" date="2020-09" db="EMBL/GenBank/DDBJ databases">
        <title>Genomic characterization of a novel Parvarchaeota family in acid mine drainage sediments.</title>
        <authorList>
            <person name="Luo Z.-H."/>
        </authorList>
    </citation>
    <scope>NUCLEOTIDE SEQUENCE [LARGE SCALE GENOMIC DNA]</scope>
    <source>
        <strain evidence="1">MAS1_bins.189</strain>
    </source>
</reference>
<proteinExistence type="predicted"/>
<dbReference type="EMBL" id="JADFAR010000015">
    <property type="protein sequence ID" value="MBE5728481.1"/>
    <property type="molecule type" value="Genomic_DNA"/>
</dbReference>
<sequence>MLFRRKTPTQDLEKIDKDLLLRANIAQGIKHLYFDRNRLFYPENRDYNKLKETFEHIKKNLEELRGKQPRMLIFGEEGIEYETFDEKMMNNVENYLEFLLYLPPPNSMFTRWRKSIELGNMKVPTLTYILRSLISYKLPEFWLDKLDQYANEAAAIIDILNEASDNQKITSLTSDLIKKVKNVDKEEKDRYKEEISEWIRLGLII</sequence>
<evidence type="ECO:0000313" key="1">
    <source>
        <dbReference type="EMBL" id="MBE5728481.1"/>
    </source>
</evidence>
<dbReference type="Proteomes" id="UP000718571">
    <property type="component" value="Unassembled WGS sequence"/>
</dbReference>
<name>A0A8T3US30_9ARCH</name>
<protein>
    <submittedName>
        <fullName evidence="1">Uncharacterized protein</fullName>
    </submittedName>
</protein>
<accession>A0A8T3US30</accession>
<gene>
    <name evidence="1" type="ORF">IHE51_01325</name>
</gene>
<evidence type="ECO:0000313" key="2">
    <source>
        <dbReference type="Proteomes" id="UP000718571"/>
    </source>
</evidence>